<keyword evidence="3" id="KW-1185">Reference proteome</keyword>
<organism evidence="2 3">
    <name type="scientific">Azospirillum lipoferum (strain 4B)</name>
    <dbReference type="NCBI Taxonomy" id="862719"/>
    <lineage>
        <taxon>Bacteria</taxon>
        <taxon>Pseudomonadati</taxon>
        <taxon>Pseudomonadota</taxon>
        <taxon>Alphaproteobacteria</taxon>
        <taxon>Rhodospirillales</taxon>
        <taxon>Azospirillaceae</taxon>
        <taxon>Azospirillum</taxon>
    </lineage>
</organism>
<name>G7Z3E9_AZOL4</name>
<proteinExistence type="predicted"/>
<accession>G7Z3E9</accession>
<evidence type="ECO:0000256" key="1">
    <source>
        <dbReference type="SAM" id="MobiDB-lite"/>
    </source>
</evidence>
<dbReference type="OrthoDB" id="7306801at2"/>
<feature type="compositionally biased region" description="Basic and acidic residues" evidence="1">
    <location>
        <begin position="1"/>
        <end position="18"/>
    </location>
</feature>
<dbReference type="KEGG" id="ali:AZOLI_2781"/>
<dbReference type="EMBL" id="FQ311868">
    <property type="protein sequence ID" value="CBS87966.1"/>
    <property type="molecule type" value="Genomic_DNA"/>
</dbReference>
<reference evidence="3" key="1">
    <citation type="journal article" date="2011" name="PLoS Genet.">
        <title>Azospirillum genomes reveal transition of bacteria from aquatic to terrestrial environments.</title>
        <authorList>
            <person name="Wisniewski-Dye F."/>
            <person name="Borziak K."/>
            <person name="Khalsa-Moyers G."/>
            <person name="Alexandre G."/>
            <person name="Sukharnikov L.O."/>
            <person name="Wuichet K."/>
            <person name="Hurst G.B."/>
            <person name="McDonald W.H."/>
            <person name="Robertson J.S."/>
            <person name="Barbe V."/>
            <person name="Calteau A."/>
            <person name="Rouy Z."/>
            <person name="Mangenot S."/>
            <person name="Prigent-Combaret C."/>
            <person name="Normand P."/>
            <person name="Boyer M."/>
            <person name="Siguier P."/>
            <person name="Dessaux Y."/>
            <person name="Elmerich C."/>
            <person name="Condemine G."/>
            <person name="Krishnen G."/>
            <person name="Kennedy I."/>
            <person name="Paterson A.H."/>
            <person name="Gonzalez V."/>
            <person name="Mavingui P."/>
            <person name="Zhulin I.B."/>
        </authorList>
    </citation>
    <scope>NUCLEOTIDE SEQUENCE [LARGE SCALE GENOMIC DNA]</scope>
    <source>
        <strain evidence="3">4B</strain>
    </source>
</reference>
<sequence>MMFDEKHYDDSRPPDRNRSSTHSPPMGRIIEMAFSGLWVIKRQGVLTEVGGRLYWPDRQSLERAAAQAGIPLSDVAVHTGRLDADSR</sequence>
<protein>
    <submittedName>
        <fullName evidence="2">Uncharacterized protein</fullName>
    </submittedName>
</protein>
<gene>
    <name evidence="2" type="ordered locus">AZOLI_2781</name>
</gene>
<evidence type="ECO:0000313" key="3">
    <source>
        <dbReference type="Proteomes" id="UP000005667"/>
    </source>
</evidence>
<dbReference type="AlphaFoldDB" id="G7Z3E9"/>
<dbReference type="HOGENOM" id="CLU_2476683_0_0_5"/>
<dbReference type="RefSeq" id="WP_014248948.1">
    <property type="nucleotide sequence ID" value="NC_016622.1"/>
</dbReference>
<evidence type="ECO:0000313" key="2">
    <source>
        <dbReference type="EMBL" id="CBS87966.1"/>
    </source>
</evidence>
<dbReference type="Proteomes" id="UP000005667">
    <property type="component" value="Chromosome"/>
</dbReference>
<feature type="region of interest" description="Disordered" evidence="1">
    <location>
        <begin position="1"/>
        <end position="26"/>
    </location>
</feature>